<dbReference type="KEGG" id="dpr:Despr_2884"/>
<dbReference type="Pfam" id="PF06289">
    <property type="entry name" value="FlbD"/>
    <property type="match status" value="1"/>
</dbReference>
<dbReference type="PANTHER" id="PTHR39185:SF1">
    <property type="entry name" value="SWARMING MOTILITY PROTEIN SWRD"/>
    <property type="match status" value="1"/>
</dbReference>
<gene>
    <name evidence="1" type="ordered locus">Despr_2884</name>
</gene>
<dbReference type="EMBL" id="CP002364">
    <property type="protein sequence ID" value="ADW19018.1"/>
    <property type="molecule type" value="Genomic_DNA"/>
</dbReference>
<dbReference type="PANTHER" id="PTHR39185">
    <property type="entry name" value="SWARMING MOTILITY PROTEIN SWRD"/>
    <property type="match status" value="1"/>
</dbReference>
<organism evidence="1 2">
    <name type="scientific">Desulfobulbus propionicus (strain ATCC 33891 / DSM 2032 / VKM B-1956 / 1pr3)</name>
    <dbReference type="NCBI Taxonomy" id="577650"/>
    <lineage>
        <taxon>Bacteria</taxon>
        <taxon>Pseudomonadati</taxon>
        <taxon>Thermodesulfobacteriota</taxon>
        <taxon>Desulfobulbia</taxon>
        <taxon>Desulfobulbales</taxon>
        <taxon>Desulfobulbaceae</taxon>
        <taxon>Desulfobulbus</taxon>
    </lineage>
</organism>
<dbReference type="Proteomes" id="UP000006365">
    <property type="component" value="Chromosome"/>
</dbReference>
<proteinExistence type="predicted"/>
<sequence>MIKLTRLNGSELYLNQDLIKSIEEKPDTTIELINGDRILVREQPDEIIDRIIAFRLRIVRLAGGDAQTTQSNVKSTNSFSFFPYF</sequence>
<keyword evidence="1" id="KW-0969">Cilium</keyword>
<dbReference type="InterPro" id="IPR009384">
    <property type="entry name" value="SwrD-like"/>
</dbReference>
<reference evidence="1 2" key="1">
    <citation type="journal article" date="2011" name="Stand. Genomic Sci.">
        <title>Complete genome sequence of Desulfobulbus propionicus type strain (1pr3).</title>
        <authorList>
            <person name="Pagani I."/>
            <person name="Lapidus A."/>
            <person name="Nolan M."/>
            <person name="Lucas S."/>
            <person name="Hammon N."/>
            <person name="Deshpande S."/>
            <person name="Cheng J.F."/>
            <person name="Chertkov O."/>
            <person name="Davenport K."/>
            <person name="Tapia R."/>
            <person name="Han C."/>
            <person name="Goodwin L."/>
            <person name="Pitluck S."/>
            <person name="Liolios K."/>
            <person name="Mavromatis K."/>
            <person name="Ivanova N."/>
            <person name="Mikhailova N."/>
            <person name="Pati A."/>
            <person name="Chen A."/>
            <person name="Palaniappan K."/>
            <person name="Land M."/>
            <person name="Hauser L."/>
            <person name="Chang Y.J."/>
            <person name="Jeffries C.D."/>
            <person name="Detter J.C."/>
            <person name="Brambilla E."/>
            <person name="Kannan K.P."/>
            <person name="Djao O.D."/>
            <person name="Rohde M."/>
            <person name="Pukall R."/>
            <person name="Spring S."/>
            <person name="Goker M."/>
            <person name="Sikorski J."/>
            <person name="Woyke T."/>
            <person name="Bristow J."/>
            <person name="Eisen J.A."/>
            <person name="Markowitz V."/>
            <person name="Hugenholtz P."/>
            <person name="Kyrpides N.C."/>
            <person name="Klenk H.P."/>
        </authorList>
    </citation>
    <scope>NUCLEOTIDE SEQUENCE [LARGE SCALE GENOMIC DNA]</scope>
    <source>
        <strain evidence="2">ATCC 33891 / DSM 2032 / 1pr3</strain>
    </source>
</reference>
<dbReference type="RefSeq" id="WP_015725543.1">
    <property type="nucleotide sequence ID" value="NC_014972.1"/>
</dbReference>
<dbReference type="AlphaFoldDB" id="A0A7U3YP98"/>
<keyword evidence="2" id="KW-1185">Reference proteome</keyword>
<evidence type="ECO:0000313" key="2">
    <source>
        <dbReference type="Proteomes" id="UP000006365"/>
    </source>
</evidence>
<name>A0A7U3YP98_DESPD</name>
<accession>A0A7U3YP98</accession>
<keyword evidence="1" id="KW-0282">Flagellum</keyword>
<evidence type="ECO:0000313" key="1">
    <source>
        <dbReference type="EMBL" id="ADW19018.1"/>
    </source>
</evidence>
<protein>
    <submittedName>
        <fullName evidence="1">Flagellar FlbD family protein</fullName>
    </submittedName>
</protein>
<keyword evidence="1" id="KW-0966">Cell projection</keyword>